<dbReference type="EMBL" id="CDMZ01001502">
    <property type="protein sequence ID" value="CEM33538.1"/>
    <property type="molecule type" value="Genomic_DNA"/>
</dbReference>
<dbReference type="Gene3D" id="3.30.710.10">
    <property type="entry name" value="Potassium Channel Kv1.1, Chain A"/>
    <property type="match status" value="1"/>
</dbReference>
<gene>
    <name evidence="2" type="ORF">Cvel_5143</name>
</gene>
<dbReference type="CDD" id="cd14733">
    <property type="entry name" value="BACK"/>
    <property type="match status" value="1"/>
</dbReference>
<evidence type="ECO:0000313" key="2">
    <source>
        <dbReference type="EMBL" id="CEM33538.1"/>
    </source>
</evidence>
<dbReference type="Pfam" id="PF00651">
    <property type="entry name" value="BTB"/>
    <property type="match status" value="1"/>
</dbReference>
<proteinExistence type="predicted"/>
<dbReference type="PROSITE" id="PS50097">
    <property type="entry name" value="BTB"/>
    <property type="match status" value="1"/>
</dbReference>
<feature type="domain" description="BTB" evidence="1">
    <location>
        <begin position="447"/>
        <end position="515"/>
    </location>
</feature>
<dbReference type="SMART" id="SM00225">
    <property type="entry name" value="BTB"/>
    <property type="match status" value="1"/>
</dbReference>
<name>A0A0G4GSF3_9ALVE</name>
<dbReference type="AlphaFoldDB" id="A0A0G4GSF3"/>
<dbReference type="Pfam" id="PF07707">
    <property type="entry name" value="BACK"/>
    <property type="match status" value="1"/>
</dbReference>
<evidence type="ECO:0000259" key="1">
    <source>
        <dbReference type="PROSITE" id="PS50097"/>
    </source>
</evidence>
<accession>A0A0G4GSF3</accession>
<dbReference type="PANTHER" id="PTHR24413">
    <property type="entry name" value="SPECKLE-TYPE POZ PROTEIN"/>
    <property type="match status" value="1"/>
</dbReference>
<dbReference type="VEuPathDB" id="CryptoDB:Cvel_5143"/>
<dbReference type="PhylomeDB" id="A0A0G4GSF3"/>
<dbReference type="InterPro" id="IPR011333">
    <property type="entry name" value="SKP1/BTB/POZ_sf"/>
</dbReference>
<sequence length="601" mass="65658">MTFITSQSEEAACDLLRRPSSLGTLGNPTISPCRDTHFPVSSNERHLPTCVHPRVLSPPFNAFSPAEHSKETKMTSPSDNLEVSCLSEFRAPLRELCMLDNDTLLFCLEGDTHVYEVRLSELKENLQKNPGKLFCRVPYLGTPLVLRGGKVGRVCVVVPTHRNEKAPDISEWVIAVDSYSQTTMKAPCKGRWKGATVFREKIILLDAEGKKTWALPKGLVVDDSSMFPCSQSASYCASCDTDLKIRSSPFDANADLSNSLPSAILVGTENKIRCCTNRGIFGTTDSSGWKSLGSYCWRGFAPGSALTAATGSAVSADILMGTETGDVYHWAGKGSLNRLFKAEVQSENEAQSDTKMISSMVLSPQGTLLFSQGTQLMATEKIQNLAGPPVGIEQPPSPVLMLRQLVCEGGDGADIAMIAGGESSRGGGEQKENIQLQADQTDRKGFQERGLNTGGGQKVYGVKFILSSRCEWFKLALNGPFKEAKQPVLPVSDTSFEALRCVVLYLHTDIVELQDSFAVDVAALARFLGLLWLQDCAKERVASCVSVANCASWLLSAERLEFPDLRKKCIEFAAKNYKEVVRTPEFKMLSSETMHEIFMAL</sequence>
<dbReference type="InterPro" id="IPR000210">
    <property type="entry name" value="BTB/POZ_dom"/>
</dbReference>
<reference evidence="2" key="1">
    <citation type="submission" date="2014-11" db="EMBL/GenBank/DDBJ databases">
        <authorList>
            <person name="Otto D Thomas"/>
            <person name="Naeem Raeece"/>
        </authorList>
    </citation>
    <scope>NUCLEOTIDE SEQUENCE</scope>
</reference>
<organism evidence="2">
    <name type="scientific">Chromera velia CCMP2878</name>
    <dbReference type="NCBI Taxonomy" id="1169474"/>
    <lineage>
        <taxon>Eukaryota</taxon>
        <taxon>Sar</taxon>
        <taxon>Alveolata</taxon>
        <taxon>Colpodellida</taxon>
        <taxon>Chromeraceae</taxon>
        <taxon>Chromera</taxon>
    </lineage>
</organism>
<dbReference type="SUPFAM" id="SSF54695">
    <property type="entry name" value="POZ domain"/>
    <property type="match status" value="1"/>
</dbReference>
<dbReference type="CDD" id="cd18186">
    <property type="entry name" value="BTB_POZ_ZBTB_KLHL-like"/>
    <property type="match status" value="1"/>
</dbReference>
<dbReference type="InterPro" id="IPR011705">
    <property type="entry name" value="BACK"/>
</dbReference>
<protein>
    <recommendedName>
        <fullName evidence="1">BTB domain-containing protein</fullName>
    </recommendedName>
</protein>